<keyword evidence="2" id="KW-1133">Transmembrane helix</keyword>
<feature type="compositionally biased region" description="Polar residues" evidence="1">
    <location>
        <begin position="11"/>
        <end position="23"/>
    </location>
</feature>
<keyword evidence="5" id="KW-1185">Reference proteome</keyword>
<evidence type="ECO:0000256" key="2">
    <source>
        <dbReference type="SAM" id="Phobius"/>
    </source>
</evidence>
<evidence type="ECO:0000313" key="5">
    <source>
        <dbReference type="Proteomes" id="UP000077519"/>
    </source>
</evidence>
<protein>
    <recommendedName>
        <fullName evidence="3">DUF1707 domain-containing protein</fullName>
    </recommendedName>
</protein>
<evidence type="ECO:0000313" key="4">
    <source>
        <dbReference type="EMBL" id="OAK52139.1"/>
    </source>
</evidence>
<evidence type="ECO:0000259" key="3">
    <source>
        <dbReference type="Pfam" id="PF08044"/>
    </source>
</evidence>
<sequence>MSAPNGLETAMSYQPSTSHSPASRVSDAERDSAVEALTGHVSTGRLSIDDFDTRAARVYSAVTRADLTSVFDDLPQATDPEVSAKPVRRDHEIAAWAGVGVLCLVIWAVTSVATGGVLYFWPMWVIGPWGAMLALQRVTGIQMPTGCAGRRVYD</sequence>
<feature type="transmembrane region" description="Helical" evidence="2">
    <location>
        <begin position="93"/>
        <end position="110"/>
    </location>
</feature>
<reference evidence="4 5" key="1">
    <citation type="submission" date="2016-03" db="EMBL/GenBank/DDBJ databases">
        <title>Genome sequence of Rhodococcus kyotonensis KB10.</title>
        <authorList>
            <person name="Jeong H."/>
            <person name="Hong C.E."/>
            <person name="Jo S.H."/>
            <person name="Park J.M."/>
        </authorList>
    </citation>
    <scope>NUCLEOTIDE SEQUENCE [LARGE SCALE GENOMIC DNA]</scope>
    <source>
        <strain evidence="4 5">KB10</strain>
    </source>
</reference>
<organism evidence="4 5">
    <name type="scientific">Rhodococcoides kyotonense</name>
    <dbReference type="NCBI Taxonomy" id="398843"/>
    <lineage>
        <taxon>Bacteria</taxon>
        <taxon>Bacillati</taxon>
        <taxon>Actinomycetota</taxon>
        <taxon>Actinomycetes</taxon>
        <taxon>Mycobacteriales</taxon>
        <taxon>Nocardiaceae</taxon>
        <taxon>Rhodococcoides</taxon>
    </lineage>
</organism>
<evidence type="ECO:0000256" key="1">
    <source>
        <dbReference type="SAM" id="MobiDB-lite"/>
    </source>
</evidence>
<dbReference type="AlphaFoldDB" id="A0A177YAB6"/>
<dbReference type="Proteomes" id="UP000077519">
    <property type="component" value="Unassembled WGS sequence"/>
</dbReference>
<accession>A0A177YAB6</accession>
<feature type="domain" description="DUF1707" evidence="3">
    <location>
        <begin position="24"/>
        <end position="75"/>
    </location>
</feature>
<proteinExistence type="predicted"/>
<dbReference type="InterPro" id="IPR012551">
    <property type="entry name" value="DUF1707_SHOCT-like"/>
</dbReference>
<gene>
    <name evidence="4" type="ORF">A3K89_24940</name>
</gene>
<feature type="region of interest" description="Disordered" evidence="1">
    <location>
        <begin position="1"/>
        <end position="29"/>
    </location>
</feature>
<feature type="transmembrane region" description="Helical" evidence="2">
    <location>
        <begin position="116"/>
        <end position="135"/>
    </location>
</feature>
<keyword evidence="2" id="KW-0472">Membrane</keyword>
<keyword evidence="2" id="KW-0812">Transmembrane</keyword>
<dbReference type="Pfam" id="PF08044">
    <property type="entry name" value="DUF1707"/>
    <property type="match status" value="1"/>
</dbReference>
<comment type="caution">
    <text evidence="4">The sequence shown here is derived from an EMBL/GenBank/DDBJ whole genome shotgun (WGS) entry which is preliminary data.</text>
</comment>
<name>A0A177YAB6_9NOCA</name>
<dbReference type="EMBL" id="LVHI01000025">
    <property type="protein sequence ID" value="OAK52139.1"/>
    <property type="molecule type" value="Genomic_DNA"/>
</dbReference>